<gene>
    <name evidence="1" type="ORF">B0T14DRAFT_508278</name>
</gene>
<keyword evidence="2" id="KW-1185">Reference proteome</keyword>
<dbReference type="AlphaFoldDB" id="A0AA40CD40"/>
<sequence length="78" mass="8320">MPKFQVPHEAEPGGAGHRCRVVASAAFGQGMCRWCVGNLAICICSAAAYRQGPSRSGIPRLGCRNMPLRVVANLLHIC</sequence>
<evidence type="ECO:0000313" key="2">
    <source>
        <dbReference type="Proteomes" id="UP001175000"/>
    </source>
</evidence>
<proteinExistence type="predicted"/>
<dbReference type="EMBL" id="JAULSU010000001">
    <property type="protein sequence ID" value="KAK0634042.1"/>
    <property type="molecule type" value="Genomic_DNA"/>
</dbReference>
<comment type="caution">
    <text evidence="1">The sequence shown here is derived from an EMBL/GenBank/DDBJ whole genome shotgun (WGS) entry which is preliminary data.</text>
</comment>
<reference evidence="1" key="1">
    <citation type="submission" date="2023-06" db="EMBL/GenBank/DDBJ databases">
        <title>Genome-scale phylogeny and comparative genomics of the fungal order Sordariales.</title>
        <authorList>
            <consortium name="Lawrence Berkeley National Laboratory"/>
            <person name="Hensen N."/>
            <person name="Bonometti L."/>
            <person name="Westerberg I."/>
            <person name="Brannstrom I.O."/>
            <person name="Guillou S."/>
            <person name="Cros-Aarteil S."/>
            <person name="Calhoun S."/>
            <person name="Haridas S."/>
            <person name="Kuo A."/>
            <person name="Mondo S."/>
            <person name="Pangilinan J."/>
            <person name="Riley R."/>
            <person name="Labutti K."/>
            <person name="Andreopoulos B."/>
            <person name="Lipzen A."/>
            <person name="Chen C."/>
            <person name="Yanf M."/>
            <person name="Daum C."/>
            <person name="Ng V."/>
            <person name="Clum A."/>
            <person name="Steindorff A."/>
            <person name="Ohm R."/>
            <person name="Martin F."/>
            <person name="Silar P."/>
            <person name="Natvig D."/>
            <person name="Lalanne C."/>
            <person name="Gautier V."/>
            <person name="Ament-Velasquez S.L."/>
            <person name="Kruys A."/>
            <person name="Hutchinson M.I."/>
            <person name="Powell A.J."/>
            <person name="Barry K."/>
            <person name="Miller A.N."/>
            <person name="Grigoriev I.V."/>
            <person name="Debuchy R."/>
            <person name="Gladieux P."/>
            <person name="Thoren M.H."/>
            <person name="Johannesson H."/>
        </authorList>
    </citation>
    <scope>NUCLEOTIDE SEQUENCE</scope>
    <source>
        <strain evidence="1">CBS 606.72</strain>
    </source>
</reference>
<protein>
    <submittedName>
        <fullName evidence="1">Uncharacterized protein</fullName>
    </submittedName>
</protein>
<dbReference type="Proteomes" id="UP001175000">
    <property type="component" value="Unassembled WGS sequence"/>
</dbReference>
<evidence type="ECO:0000313" key="1">
    <source>
        <dbReference type="EMBL" id="KAK0634042.1"/>
    </source>
</evidence>
<organism evidence="1 2">
    <name type="scientific">Immersiella caudata</name>
    <dbReference type="NCBI Taxonomy" id="314043"/>
    <lineage>
        <taxon>Eukaryota</taxon>
        <taxon>Fungi</taxon>
        <taxon>Dikarya</taxon>
        <taxon>Ascomycota</taxon>
        <taxon>Pezizomycotina</taxon>
        <taxon>Sordariomycetes</taxon>
        <taxon>Sordariomycetidae</taxon>
        <taxon>Sordariales</taxon>
        <taxon>Lasiosphaeriaceae</taxon>
        <taxon>Immersiella</taxon>
    </lineage>
</organism>
<name>A0AA40CD40_9PEZI</name>
<accession>A0AA40CD40</accession>